<dbReference type="Pfam" id="PF00106">
    <property type="entry name" value="adh_short"/>
    <property type="match status" value="1"/>
</dbReference>
<dbReference type="Gene3D" id="3.40.50.720">
    <property type="entry name" value="NAD(P)-binding Rossmann-like Domain"/>
    <property type="match status" value="1"/>
</dbReference>
<dbReference type="GO" id="GO:0016020">
    <property type="term" value="C:membrane"/>
    <property type="evidence" value="ECO:0007669"/>
    <property type="project" value="TreeGrafter"/>
</dbReference>
<organism evidence="5 6">
    <name type="scientific">Spirosoma endbachense</name>
    <dbReference type="NCBI Taxonomy" id="2666025"/>
    <lineage>
        <taxon>Bacteria</taxon>
        <taxon>Pseudomonadati</taxon>
        <taxon>Bacteroidota</taxon>
        <taxon>Cytophagia</taxon>
        <taxon>Cytophagales</taxon>
        <taxon>Cytophagaceae</taxon>
        <taxon>Spirosoma</taxon>
    </lineage>
</organism>
<evidence type="ECO:0000256" key="3">
    <source>
        <dbReference type="RuleBase" id="RU000363"/>
    </source>
</evidence>
<dbReference type="KEGG" id="senf:GJR95_37760"/>
<dbReference type="InterPro" id="IPR002347">
    <property type="entry name" value="SDR_fam"/>
</dbReference>
<evidence type="ECO:0000313" key="6">
    <source>
        <dbReference type="Proteomes" id="UP000464577"/>
    </source>
</evidence>
<dbReference type="GO" id="GO:0016491">
    <property type="term" value="F:oxidoreductase activity"/>
    <property type="evidence" value="ECO:0007669"/>
    <property type="project" value="UniProtKB-KW"/>
</dbReference>
<accession>A0A6P1W7R8</accession>
<name>A0A6P1W7R8_9BACT</name>
<comment type="similarity">
    <text evidence="1 3">Belongs to the short-chain dehydrogenases/reductases (SDR) family.</text>
</comment>
<dbReference type="PRINTS" id="PR00080">
    <property type="entry name" value="SDRFAMILY"/>
</dbReference>
<dbReference type="SMART" id="SM00822">
    <property type="entry name" value="PKS_KR"/>
    <property type="match status" value="1"/>
</dbReference>
<evidence type="ECO:0000256" key="1">
    <source>
        <dbReference type="ARBA" id="ARBA00006484"/>
    </source>
</evidence>
<evidence type="ECO:0000259" key="4">
    <source>
        <dbReference type="SMART" id="SM00822"/>
    </source>
</evidence>
<dbReference type="EMBL" id="CP045997">
    <property type="protein sequence ID" value="QHW00423.1"/>
    <property type="molecule type" value="Genomic_DNA"/>
</dbReference>
<dbReference type="PANTHER" id="PTHR44196">
    <property type="entry name" value="DEHYDROGENASE/REDUCTASE SDR FAMILY MEMBER 7B"/>
    <property type="match status" value="1"/>
</dbReference>
<dbReference type="Proteomes" id="UP000464577">
    <property type="component" value="Chromosome"/>
</dbReference>
<proteinExistence type="inferred from homology"/>
<evidence type="ECO:0000256" key="2">
    <source>
        <dbReference type="ARBA" id="ARBA00023002"/>
    </source>
</evidence>
<reference evidence="5 6" key="1">
    <citation type="submission" date="2019-11" db="EMBL/GenBank/DDBJ databases">
        <title>Spirosoma endbachense sp. nov., isolated from a natural salt meadow.</title>
        <authorList>
            <person name="Rojas J."/>
            <person name="Ambika Manirajan B."/>
            <person name="Ratering S."/>
            <person name="Suarez C."/>
            <person name="Geissler-Plaum R."/>
            <person name="Schnell S."/>
        </authorList>
    </citation>
    <scope>NUCLEOTIDE SEQUENCE [LARGE SCALE GENOMIC DNA]</scope>
    <source>
        <strain evidence="5 6">I-24</strain>
    </source>
</reference>
<feature type="domain" description="Ketoreductase" evidence="4">
    <location>
        <begin position="6"/>
        <end position="191"/>
    </location>
</feature>
<keyword evidence="2" id="KW-0560">Oxidoreductase</keyword>
<dbReference type="SUPFAM" id="SSF51735">
    <property type="entry name" value="NAD(P)-binding Rossmann-fold domains"/>
    <property type="match status" value="1"/>
</dbReference>
<dbReference type="InterPro" id="IPR057326">
    <property type="entry name" value="KR_dom"/>
</dbReference>
<sequence>MQLANKTIVVTGAGGGIGRELCLQLVQRGANVAGVDINLATLDETGRLAGVGRDRFAGFQLDITDGEKVSSLPAEVLAHFGVVDGLINNAGIIQPFKLVNDLSMDAINRVMAVNFYGTLYLTKAFLPHLLERPEAHIANVSSMGGFLPVPGQTVYGAAKAAVKLLTEGLYAELKDTNVKVTVIFPGAIATNIMQNSGLDVPNADAGSDSQFKTLSARQAADQMLAGIEKNQFRVVIGQDARAMDKLYRLNPKYAADLIQKKMRSLLR</sequence>
<dbReference type="InterPro" id="IPR036291">
    <property type="entry name" value="NAD(P)-bd_dom_sf"/>
</dbReference>
<evidence type="ECO:0000313" key="5">
    <source>
        <dbReference type="EMBL" id="QHW00423.1"/>
    </source>
</evidence>
<dbReference type="AlphaFoldDB" id="A0A6P1W7R8"/>
<gene>
    <name evidence="5" type="ORF">GJR95_37760</name>
</gene>
<dbReference type="RefSeq" id="WP_162390814.1">
    <property type="nucleotide sequence ID" value="NZ_CP045997.1"/>
</dbReference>
<protein>
    <submittedName>
        <fullName evidence="5">SDR family NAD(P)-dependent oxidoreductase</fullName>
    </submittedName>
</protein>
<dbReference type="PANTHER" id="PTHR44196:SF1">
    <property type="entry name" value="DEHYDROGENASE_REDUCTASE SDR FAMILY MEMBER 7B"/>
    <property type="match status" value="1"/>
</dbReference>
<keyword evidence="6" id="KW-1185">Reference proteome</keyword>
<dbReference type="PRINTS" id="PR00081">
    <property type="entry name" value="GDHRDH"/>
</dbReference>